<evidence type="ECO:0000313" key="3">
    <source>
        <dbReference type="EMBL" id="KAK9807833.1"/>
    </source>
</evidence>
<feature type="coiled-coil region" evidence="1">
    <location>
        <begin position="146"/>
        <end position="204"/>
    </location>
</feature>
<sequence>MHRVFQSPNGATALGGTSSLTEGAGQYGLPESGDLTTASPKPQQSEQDDHRQQLIALCKQLVSLDSAQQAAQARLDQLHTAAAQPTSTQATLREKQQRLHDEHTKQQDLLRRTEVEATLAEAAYNTACEAYTKLNEQPTDFDVQRLEELTRALDSIRAARQEKEEKEAALVVVESQASACVEAVGRAQAELQAEKQRQEQEEAAACQAVQPTWVQTLLLRRHRHPRQGLPHPHNQLAMPRVQTLLLRGHRHLGQGLPRPLNQPAVPRSMQRQHLLDWQSRSSVNHSPLPFSLPHRLPLLQLWSQLKVK</sequence>
<feature type="region of interest" description="Disordered" evidence="2">
    <location>
        <begin position="252"/>
        <end position="271"/>
    </location>
</feature>
<comment type="caution">
    <text evidence="3">The sequence shown here is derived from an EMBL/GenBank/DDBJ whole genome shotgun (WGS) entry which is preliminary data.</text>
</comment>
<feature type="region of interest" description="Disordered" evidence="2">
    <location>
        <begin position="78"/>
        <end position="107"/>
    </location>
</feature>
<dbReference type="Proteomes" id="UP001489004">
    <property type="component" value="Unassembled WGS sequence"/>
</dbReference>
<feature type="compositionally biased region" description="Polar residues" evidence="2">
    <location>
        <begin position="1"/>
        <end position="21"/>
    </location>
</feature>
<dbReference type="AlphaFoldDB" id="A0AAW1PI20"/>
<keyword evidence="4" id="KW-1185">Reference proteome</keyword>
<evidence type="ECO:0000313" key="4">
    <source>
        <dbReference type="Proteomes" id="UP001489004"/>
    </source>
</evidence>
<feature type="region of interest" description="Disordered" evidence="2">
    <location>
        <begin position="1"/>
        <end position="50"/>
    </location>
</feature>
<feature type="compositionally biased region" description="Basic and acidic residues" evidence="2">
    <location>
        <begin position="92"/>
        <end position="107"/>
    </location>
</feature>
<feature type="compositionally biased region" description="Low complexity" evidence="2">
    <location>
        <begin position="78"/>
        <end position="91"/>
    </location>
</feature>
<protein>
    <submittedName>
        <fullName evidence="3">Uncharacterized protein</fullName>
    </submittedName>
</protein>
<name>A0AAW1PI20_9CHLO</name>
<gene>
    <name evidence="3" type="ORF">WJX72_010573</name>
</gene>
<accession>A0AAW1PI20</accession>
<evidence type="ECO:0000256" key="2">
    <source>
        <dbReference type="SAM" id="MobiDB-lite"/>
    </source>
</evidence>
<reference evidence="3 4" key="1">
    <citation type="journal article" date="2024" name="Nat. Commun.">
        <title>Phylogenomics reveals the evolutionary origins of lichenization in chlorophyte algae.</title>
        <authorList>
            <person name="Puginier C."/>
            <person name="Libourel C."/>
            <person name="Otte J."/>
            <person name="Skaloud P."/>
            <person name="Haon M."/>
            <person name="Grisel S."/>
            <person name="Petersen M."/>
            <person name="Berrin J.G."/>
            <person name="Delaux P.M."/>
            <person name="Dal Grande F."/>
            <person name="Keller J."/>
        </authorList>
    </citation>
    <scope>NUCLEOTIDE SEQUENCE [LARGE SCALE GENOMIC DNA]</scope>
    <source>
        <strain evidence="3 4">SAG 2043</strain>
    </source>
</reference>
<organism evidence="3 4">
    <name type="scientific">[Myrmecia] bisecta</name>
    <dbReference type="NCBI Taxonomy" id="41462"/>
    <lineage>
        <taxon>Eukaryota</taxon>
        <taxon>Viridiplantae</taxon>
        <taxon>Chlorophyta</taxon>
        <taxon>core chlorophytes</taxon>
        <taxon>Trebouxiophyceae</taxon>
        <taxon>Trebouxiales</taxon>
        <taxon>Trebouxiaceae</taxon>
        <taxon>Myrmecia</taxon>
    </lineage>
</organism>
<proteinExistence type="predicted"/>
<feature type="compositionally biased region" description="Polar residues" evidence="2">
    <location>
        <begin position="34"/>
        <end position="45"/>
    </location>
</feature>
<evidence type="ECO:0000256" key="1">
    <source>
        <dbReference type="SAM" id="Coils"/>
    </source>
</evidence>
<dbReference type="EMBL" id="JALJOR010000012">
    <property type="protein sequence ID" value="KAK9807833.1"/>
    <property type="molecule type" value="Genomic_DNA"/>
</dbReference>
<keyword evidence="1" id="KW-0175">Coiled coil</keyword>